<evidence type="ECO:0000313" key="2">
    <source>
        <dbReference type="Proteomes" id="UP000326881"/>
    </source>
</evidence>
<proteinExistence type="predicted"/>
<dbReference type="Proteomes" id="UP000326881">
    <property type="component" value="Chromosome"/>
</dbReference>
<dbReference type="InterPro" id="IPR014456">
    <property type="entry name" value="UCP010244_IM"/>
</dbReference>
<dbReference type="AlphaFoldDB" id="A0A5Q0C667"/>
<dbReference type="OrthoDB" id="1346484at2"/>
<name>A0A5Q0C667_9HYPH</name>
<gene>
    <name evidence="1" type="ORF">FZ934_02940</name>
</gene>
<protein>
    <submittedName>
        <fullName evidence="1">DUF1254 domain-containing protein</fullName>
    </submittedName>
</protein>
<dbReference type="EMBL" id="CP043498">
    <property type="protein sequence ID" value="QFY59480.1"/>
    <property type="molecule type" value="Genomic_DNA"/>
</dbReference>
<reference evidence="1 2" key="1">
    <citation type="submission" date="2019-08" db="EMBL/GenBank/DDBJ databases">
        <title>Prosopis cineraria nodule microbiome.</title>
        <authorList>
            <person name="Ali R."/>
            <person name="Chaluvadi S.R."/>
            <person name="Wang X."/>
        </authorList>
    </citation>
    <scope>NUCLEOTIDE SEQUENCE [LARGE SCALE GENOMIC DNA]</scope>
    <source>
        <strain evidence="1 2">BG7</strain>
    </source>
</reference>
<dbReference type="KEGG" id="rgr:FZ934_02940"/>
<dbReference type="PIRSF" id="PIRSF010244">
    <property type="entry name" value="UCP010244_imp"/>
    <property type="match status" value="1"/>
</dbReference>
<accession>A0A5Q0C667</accession>
<keyword evidence="2" id="KW-1185">Reference proteome</keyword>
<evidence type="ECO:0000313" key="1">
    <source>
        <dbReference type="EMBL" id="QFY59480.1"/>
    </source>
</evidence>
<dbReference type="RefSeq" id="WP_153269844.1">
    <property type="nucleotide sequence ID" value="NZ_CP043498.1"/>
</dbReference>
<sequence>MLRILFALLAGLFGAALLHLVIILSLPHFTGKDAATRVASEGDIDTFYLLGGTDDTAGLSNDDPFVHTAVCSFDTEENPVRFTAKGNVPFWSIALYDEASNEIFSMNDRTSVGGAVDILIGSPIQLTELRKALPAELQKTILVESARSEGYAVLRTVAPQSSFDAAAKSFLSNAGCEEFAADAN</sequence>
<organism evidence="1 2">
    <name type="scientific">Rhizobium grahamii</name>
    <dbReference type="NCBI Taxonomy" id="1120045"/>
    <lineage>
        <taxon>Bacteria</taxon>
        <taxon>Pseudomonadati</taxon>
        <taxon>Pseudomonadota</taxon>
        <taxon>Alphaproteobacteria</taxon>
        <taxon>Hyphomicrobiales</taxon>
        <taxon>Rhizobiaceae</taxon>
        <taxon>Rhizobium/Agrobacterium group</taxon>
        <taxon>Rhizobium</taxon>
    </lineage>
</organism>